<sequence>MSTLFPIHVARVYDPPDVRIGATILVDRLWPRGVAKASLRLDDWPKDATPSTELRKWFHADPSRWSEFGERYRAELARSPDALDPVVDLCRKGPVTLLTASHDRDHNHAVVLRDYLIHLLQKEA</sequence>
<keyword evidence="2" id="KW-1185">Reference proteome</keyword>
<accession>A0ABU3EHT5</accession>
<proteinExistence type="predicted"/>
<dbReference type="RefSeq" id="WP_311760876.1">
    <property type="nucleotide sequence ID" value="NZ_JAVRQI010000015.1"/>
</dbReference>
<name>A0ABU3EHT5_9RHOB</name>
<gene>
    <name evidence="1" type="ORF">RM190_18135</name>
</gene>
<organism evidence="1 2">
    <name type="scientific">Paracoccus broussonetiae</name>
    <dbReference type="NCBI Taxonomy" id="3075834"/>
    <lineage>
        <taxon>Bacteria</taxon>
        <taxon>Pseudomonadati</taxon>
        <taxon>Pseudomonadota</taxon>
        <taxon>Alphaproteobacteria</taxon>
        <taxon>Rhodobacterales</taxon>
        <taxon>Paracoccaceae</taxon>
        <taxon>Paracoccus</taxon>
    </lineage>
</organism>
<dbReference type="Pfam" id="PF22752">
    <property type="entry name" value="DUF488-N3i"/>
    <property type="match status" value="1"/>
</dbReference>
<dbReference type="EMBL" id="JAVRQI010000015">
    <property type="protein sequence ID" value="MDT1063788.1"/>
    <property type="molecule type" value="Genomic_DNA"/>
</dbReference>
<dbReference type="PANTHER" id="PTHR36849">
    <property type="entry name" value="CYTOPLASMIC PROTEIN-RELATED"/>
    <property type="match status" value="1"/>
</dbReference>
<dbReference type="PANTHER" id="PTHR36849:SF1">
    <property type="entry name" value="CYTOPLASMIC PROTEIN"/>
    <property type="match status" value="1"/>
</dbReference>
<comment type="caution">
    <text evidence="1">The sequence shown here is derived from an EMBL/GenBank/DDBJ whole genome shotgun (WGS) entry which is preliminary data.</text>
</comment>
<evidence type="ECO:0000313" key="2">
    <source>
        <dbReference type="Proteomes" id="UP001251085"/>
    </source>
</evidence>
<evidence type="ECO:0000313" key="1">
    <source>
        <dbReference type="EMBL" id="MDT1063788.1"/>
    </source>
</evidence>
<dbReference type="Proteomes" id="UP001251085">
    <property type="component" value="Unassembled WGS sequence"/>
</dbReference>
<reference evidence="2" key="1">
    <citation type="submission" date="2023-07" db="EMBL/GenBank/DDBJ databases">
        <title>Characterization of two Paracoccaceae strains isolated from Phycosphere and proposal of Xinfangfangia lacusdiani sp. nov.</title>
        <authorList>
            <person name="Deng Y."/>
            <person name="Zhang Y.Q."/>
        </authorList>
    </citation>
    <scope>NUCLEOTIDE SEQUENCE [LARGE SCALE GENOMIC DNA]</scope>
    <source>
        <strain evidence="2">CPCC 101403</strain>
    </source>
</reference>
<protein>
    <submittedName>
        <fullName evidence="1">DUF488 family protein</fullName>
    </submittedName>
</protein>
<dbReference type="InterPro" id="IPR052552">
    <property type="entry name" value="YeaO-like"/>
</dbReference>